<dbReference type="GO" id="GO:0046872">
    <property type="term" value="F:metal ion binding"/>
    <property type="evidence" value="ECO:0007669"/>
    <property type="project" value="UniProtKB-KW"/>
</dbReference>
<dbReference type="InterPro" id="IPR006158">
    <property type="entry name" value="Cobalamin-bd"/>
</dbReference>
<dbReference type="PROSITE" id="PS51337">
    <property type="entry name" value="B12_BINDING_NTER"/>
    <property type="match status" value="1"/>
</dbReference>
<proteinExistence type="predicted"/>
<keyword evidence="2" id="KW-0170">Cobalt</keyword>
<gene>
    <name evidence="5" type="ORF">ASZ90_006510</name>
</gene>
<dbReference type="Gene3D" id="1.10.1240.10">
    <property type="entry name" value="Methionine synthase domain"/>
    <property type="match status" value="1"/>
</dbReference>
<dbReference type="GO" id="GO:0046653">
    <property type="term" value="P:tetrahydrofolate metabolic process"/>
    <property type="evidence" value="ECO:0007669"/>
    <property type="project" value="TreeGrafter"/>
</dbReference>
<protein>
    <submittedName>
        <fullName evidence="5">Dimethylamine methyltransferase corrinoid protein</fullName>
    </submittedName>
</protein>
<dbReference type="AlphaFoldDB" id="A0A0W8FS41"/>
<dbReference type="Pfam" id="PF02310">
    <property type="entry name" value="B12-binding"/>
    <property type="match status" value="1"/>
</dbReference>
<dbReference type="GO" id="GO:0032259">
    <property type="term" value="P:methylation"/>
    <property type="evidence" value="ECO:0007669"/>
    <property type="project" value="UniProtKB-KW"/>
</dbReference>
<dbReference type="InterPro" id="IPR050554">
    <property type="entry name" value="Met_Synthase/Corrinoid"/>
</dbReference>
<evidence type="ECO:0000256" key="2">
    <source>
        <dbReference type="ARBA" id="ARBA00023285"/>
    </source>
</evidence>
<reference evidence="5" key="1">
    <citation type="journal article" date="2015" name="Proc. Natl. Acad. Sci. U.S.A.">
        <title>Networks of energetic and metabolic interactions define dynamics in microbial communities.</title>
        <authorList>
            <person name="Embree M."/>
            <person name="Liu J.K."/>
            <person name="Al-Bassam M.M."/>
            <person name="Zengler K."/>
        </authorList>
    </citation>
    <scope>NUCLEOTIDE SEQUENCE</scope>
</reference>
<keyword evidence="5" id="KW-0489">Methyltransferase</keyword>
<dbReference type="PROSITE" id="PS51332">
    <property type="entry name" value="B12_BINDING"/>
    <property type="match status" value="1"/>
</dbReference>
<evidence type="ECO:0000259" key="3">
    <source>
        <dbReference type="PROSITE" id="PS51332"/>
    </source>
</evidence>
<feature type="domain" description="B12-binding" evidence="3">
    <location>
        <begin position="92"/>
        <end position="215"/>
    </location>
</feature>
<dbReference type="InterPro" id="IPR003759">
    <property type="entry name" value="Cbl-bd_cap"/>
</dbReference>
<feature type="domain" description="B12-binding N-terminal" evidence="4">
    <location>
        <begin position="1"/>
        <end position="91"/>
    </location>
</feature>
<evidence type="ECO:0000259" key="4">
    <source>
        <dbReference type="PROSITE" id="PS51337"/>
    </source>
</evidence>
<dbReference type="Gene3D" id="3.40.50.280">
    <property type="entry name" value="Cobalamin-binding domain"/>
    <property type="match status" value="1"/>
</dbReference>
<dbReference type="SUPFAM" id="SSF52242">
    <property type="entry name" value="Cobalamin (vitamin B12)-binding domain"/>
    <property type="match status" value="1"/>
</dbReference>
<sequence length="215" mass="23251">MASNKDAFDGFQEKFFSFHLDTIIKEAEMLLESGCSPHDFLRACQQCMEEVGKKFEAGDYYLPELVMAGEIFKQISSMIKPHLKIGDGQNNLGTIVVGTPKGDIHALGKDIFCILAEAAGFIVYNLGEDVPPEGFIDKVKSTGATILGMSALITTTYPYMAQVIELLKENGLRDGVKVIIGGGATSKDLAEKIGADAQTWDGYEGIRIIQSFAGA</sequence>
<dbReference type="GO" id="GO:0050667">
    <property type="term" value="P:homocysteine metabolic process"/>
    <property type="evidence" value="ECO:0007669"/>
    <property type="project" value="TreeGrafter"/>
</dbReference>
<organism evidence="5">
    <name type="scientific">hydrocarbon metagenome</name>
    <dbReference type="NCBI Taxonomy" id="938273"/>
    <lineage>
        <taxon>unclassified sequences</taxon>
        <taxon>metagenomes</taxon>
        <taxon>ecological metagenomes</taxon>
    </lineage>
</organism>
<dbReference type="PANTHER" id="PTHR45833">
    <property type="entry name" value="METHIONINE SYNTHASE"/>
    <property type="match status" value="1"/>
</dbReference>
<dbReference type="InterPro" id="IPR036724">
    <property type="entry name" value="Cobalamin-bd_sf"/>
</dbReference>
<dbReference type="GO" id="GO:0005829">
    <property type="term" value="C:cytosol"/>
    <property type="evidence" value="ECO:0007669"/>
    <property type="project" value="TreeGrafter"/>
</dbReference>
<keyword evidence="5" id="KW-0808">Transferase</keyword>
<comment type="caution">
    <text evidence="5">The sequence shown here is derived from an EMBL/GenBank/DDBJ whole genome shotgun (WGS) entry which is preliminary data.</text>
</comment>
<keyword evidence="1" id="KW-0479">Metal-binding</keyword>
<dbReference type="SUPFAM" id="SSF47644">
    <property type="entry name" value="Methionine synthase domain"/>
    <property type="match status" value="1"/>
</dbReference>
<dbReference type="EMBL" id="LNQE01000890">
    <property type="protein sequence ID" value="KUG23703.1"/>
    <property type="molecule type" value="Genomic_DNA"/>
</dbReference>
<dbReference type="Pfam" id="PF02607">
    <property type="entry name" value="B12-binding_2"/>
    <property type="match status" value="1"/>
</dbReference>
<dbReference type="InterPro" id="IPR036594">
    <property type="entry name" value="Meth_synthase_dom"/>
</dbReference>
<dbReference type="GO" id="GO:0008705">
    <property type="term" value="F:methionine synthase activity"/>
    <property type="evidence" value="ECO:0007669"/>
    <property type="project" value="TreeGrafter"/>
</dbReference>
<evidence type="ECO:0000256" key="1">
    <source>
        <dbReference type="ARBA" id="ARBA00022723"/>
    </source>
</evidence>
<accession>A0A0W8FS41</accession>
<name>A0A0W8FS41_9ZZZZ</name>
<dbReference type="PANTHER" id="PTHR45833:SF1">
    <property type="entry name" value="METHIONINE SYNTHASE"/>
    <property type="match status" value="1"/>
</dbReference>
<dbReference type="GO" id="GO:0031419">
    <property type="term" value="F:cobalamin binding"/>
    <property type="evidence" value="ECO:0007669"/>
    <property type="project" value="InterPro"/>
</dbReference>
<evidence type="ECO:0000313" key="5">
    <source>
        <dbReference type="EMBL" id="KUG23703.1"/>
    </source>
</evidence>
<dbReference type="SMART" id="SM01018">
    <property type="entry name" value="B12-binding_2"/>
    <property type="match status" value="1"/>
</dbReference>